<evidence type="ECO:0000313" key="1">
    <source>
        <dbReference type="EMBL" id="KAF5325518.1"/>
    </source>
</evidence>
<accession>A0A8H5BLU7</accession>
<reference evidence="1 2" key="1">
    <citation type="journal article" date="2020" name="ISME J.">
        <title>Uncovering the hidden diversity of litter-decomposition mechanisms in mushroom-forming fungi.</title>
        <authorList>
            <person name="Floudas D."/>
            <person name="Bentzer J."/>
            <person name="Ahren D."/>
            <person name="Johansson T."/>
            <person name="Persson P."/>
            <person name="Tunlid A."/>
        </authorList>
    </citation>
    <scope>NUCLEOTIDE SEQUENCE [LARGE SCALE GENOMIC DNA]</scope>
    <source>
        <strain evidence="1 2">CBS 101986</strain>
    </source>
</reference>
<comment type="caution">
    <text evidence="1">The sequence shown here is derived from an EMBL/GenBank/DDBJ whole genome shotgun (WGS) entry which is preliminary data.</text>
</comment>
<dbReference type="AlphaFoldDB" id="A0A8H5BLU7"/>
<dbReference type="Proteomes" id="UP000567179">
    <property type="component" value="Unassembled WGS sequence"/>
</dbReference>
<sequence length="528" mass="61947">MHRRHRAQFPPELTSLIVDEVLRQTGGNYHDRRQRLLALSLVCRTFHYAARRALHSRITFPIYRKAHPLSGERRAEALLIYLLDNVQSLPPIREFSFIYDLRPQSYWKKGPHTRKENHADDIWKPQINFLEKVPNPWQANCLSSLAWYALASAQLHTFTFGAHRHLYSYRHLSEYGYYMGPAMRNNPHLRVLKFRNVENFPREFVVGPFSSTRIRELSFENAIPDYTGHDRTLQNNDDEVKNALQMFSRLRTLTMRGTEYEKFLKFLYSCLPVDTAYYNDPYRREKARPDPTRYFTNLRTLTVSVPKVPRGSTLKIKEDTPFSNFMYGIWDAGKLENLTIEDFDDWRPKGGQSTAKPACVFGMDRLKHLTMACSADNIVMQWKLLKMQATIDSASYNSSTNEYEDPRIDTITLDVWFDYLVNAWDKNVPNAQQLLFNPRSPGWDPLDQALMNPRLRKLRNINLNLKTYFWREPDPSHPSMTRIENLTLTARQRVAGYLLPNASRRRGFSITFESIYTNMPLDTYLGHP</sequence>
<protein>
    <recommendedName>
        <fullName evidence="3">F-box domain-containing protein</fullName>
    </recommendedName>
</protein>
<gene>
    <name evidence="1" type="ORF">D9619_009702</name>
</gene>
<evidence type="ECO:0008006" key="3">
    <source>
        <dbReference type="Google" id="ProtNLM"/>
    </source>
</evidence>
<organism evidence="1 2">
    <name type="scientific">Psilocybe cf. subviscida</name>
    <dbReference type="NCBI Taxonomy" id="2480587"/>
    <lineage>
        <taxon>Eukaryota</taxon>
        <taxon>Fungi</taxon>
        <taxon>Dikarya</taxon>
        <taxon>Basidiomycota</taxon>
        <taxon>Agaricomycotina</taxon>
        <taxon>Agaricomycetes</taxon>
        <taxon>Agaricomycetidae</taxon>
        <taxon>Agaricales</taxon>
        <taxon>Agaricineae</taxon>
        <taxon>Strophariaceae</taxon>
        <taxon>Psilocybe</taxon>
    </lineage>
</organism>
<evidence type="ECO:0000313" key="2">
    <source>
        <dbReference type="Proteomes" id="UP000567179"/>
    </source>
</evidence>
<name>A0A8H5BLU7_9AGAR</name>
<keyword evidence="2" id="KW-1185">Reference proteome</keyword>
<proteinExistence type="predicted"/>
<dbReference type="EMBL" id="JAACJJ010000015">
    <property type="protein sequence ID" value="KAF5325518.1"/>
    <property type="molecule type" value="Genomic_DNA"/>
</dbReference>